<reference evidence="1 2" key="1">
    <citation type="submission" date="2020-08" db="EMBL/GenBank/DDBJ databases">
        <title>A novel species.</title>
        <authorList>
            <person name="Gao J."/>
        </authorList>
    </citation>
    <scope>NUCLEOTIDE SEQUENCE [LARGE SCALE GENOMIC DNA]</scope>
    <source>
        <strain evidence="1 2">CRXT-G-22</strain>
    </source>
</reference>
<evidence type="ECO:0000313" key="1">
    <source>
        <dbReference type="EMBL" id="QNP74711.1"/>
    </source>
</evidence>
<gene>
    <name evidence="1" type="ORF">IAG44_38185</name>
</gene>
<dbReference type="SUPFAM" id="SSF55811">
    <property type="entry name" value="Nudix"/>
    <property type="match status" value="1"/>
</dbReference>
<name>A0A7H0IPJ5_9ACTN</name>
<protein>
    <recommendedName>
        <fullName evidence="3">Nudix hydrolase domain-containing protein</fullName>
    </recommendedName>
</protein>
<dbReference type="KEGG" id="sroi:IAG44_38185"/>
<evidence type="ECO:0000313" key="2">
    <source>
        <dbReference type="Proteomes" id="UP000516052"/>
    </source>
</evidence>
<keyword evidence="2" id="KW-1185">Reference proteome</keyword>
<evidence type="ECO:0008006" key="3">
    <source>
        <dbReference type="Google" id="ProtNLM"/>
    </source>
</evidence>
<dbReference type="InterPro" id="IPR015797">
    <property type="entry name" value="NUDIX_hydrolase-like_dom_sf"/>
</dbReference>
<accession>A0A7H0IPJ5</accession>
<sequence>MIAYHLVYDILPGNPRRFRVLVAYKNVHGSRFGGDVKPRSMVLNGAGQLVIPGGKVEAADEITGGRTEFFEETGIDLRDLAVRQQMGCMRDAWFYAIDEEAKAYCVYQQVQDVMLVQRVGNDNIQGRGQLPLDEELHHMEVHDASDAWGRFRAVWPNELKSDWRGDQYRQLTRGQKDKAEQKARASYGWYRTAVEQLTKSLSTTPPAPTRT</sequence>
<dbReference type="RefSeq" id="WP_187751635.1">
    <property type="nucleotide sequence ID" value="NZ_CP060828.1"/>
</dbReference>
<proteinExistence type="predicted"/>
<organism evidence="1 2">
    <name type="scientific">Streptomyces roseirectus</name>
    <dbReference type="NCBI Taxonomy" id="2768066"/>
    <lineage>
        <taxon>Bacteria</taxon>
        <taxon>Bacillati</taxon>
        <taxon>Actinomycetota</taxon>
        <taxon>Actinomycetes</taxon>
        <taxon>Kitasatosporales</taxon>
        <taxon>Streptomycetaceae</taxon>
        <taxon>Streptomyces</taxon>
    </lineage>
</organism>
<dbReference type="AlphaFoldDB" id="A0A7H0IPJ5"/>
<dbReference type="Proteomes" id="UP000516052">
    <property type="component" value="Chromosome"/>
</dbReference>
<dbReference type="Gene3D" id="3.90.79.10">
    <property type="entry name" value="Nucleoside Triphosphate Pyrophosphohydrolase"/>
    <property type="match status" value="1"/>
</dbReference>
<dbReference type="EMBL" id="CP060828">
    <property type="protein sequence ID" value="QNP74711.1"/>
    <property type="molecule type" value="Genomic_DNA"/>
</dbReference>